<organism evidence="3 4">
    <name type="scientific">Microbacterium sorbitolivorans</name>
    <dbReference type="NCBI Taxonomy" id="1867410"/>
    <lineage>
        <taxon>Bacteria</taxon>
        <taxon>Bacillati</taxon>
        <taxon>Actinomycetota</taxon>
        <taxon>Actinomycetes</taxon>
        <taxon>Micrococcales</taxon>
        <taxon>Microbacteriaceae</taxon>
        <taxon>Microbacterium</taxon>
    </lineage>
</organism>
<comment type="caution">
    <text evidence="3">The sequence shown here is derived from an EMBL/GenBank/DDBJ whole genome shotgun (WGS) entry which is preliminary data.</text>
</comment>
<proteinExistence type="predicted"/>
<feature type="region of interest" description="Disordered" evidence="1">
    <location>
        <begin position="24"/>
        <end position="66"/>
    </location>
</feature>
<feature type="signal peptide" evidence="2">
    <location>
        <begin position="1"/>
        <end position="23"/>
    </location>
</feature>
<dbReference type="AlphaFoldDB" id="A0A367Y2N2"/>
<sequence>MKKPLTVAAAGIVALLALTGCTAEKPASSTDPTSTPAAVQPQTASPGTEPSPDAPPADGRTPAEGDWLTVAYEDSYKSVFTLTADQIELATGLVPGIDGVEDIGSALSREDLWQGDDRTAEHADLIVAAPATQGRGSDASISVSAAFLACTATCGSPEIAAVV</sequence>
<gene>
    <name evidence="3" type="ORF">DTO57_08375</name>
</gene>
<evidence type="ECO:0000313" key="4">
    <source>
        <dbReference type="Proteomes" id="UP000253508"/>
    </source>
</evidence>
<dbReference type="OrthoDB" id="10009034at2"/>
<accession>A0A367Y2N2</accession>
<dbReference type="EMBL" id="QORO01000002">
    <property type="protein sequence ID" value="RCK60133.1"/>
    <property type="molecule type" value="Genomic_DNA"/>
</dbReference>
<dbReference type="RefSeq" id="WP_114117746.1">
    <property type="nucleotide sequence ID" value="NZ_BMHU01000006.1"/>
</dbReference>
<dbReference type="Proteomes" id="UP000253508">
    <property type="component" value="Unassembled WGS sequence"/>
</dbReference>
<evidence type="ECO:0000256" key="2">
    <source>
        <dbReference type="SAM" id="SignalP"/>
    </source>
</evidence>
<feature type="chain" id="PRO_5038829401" evidence="2">
    <location>
        <begin position="24"/>
        <end position="163"/>
    </location>
</feature>
<dbReference type="PROSITE" id="PS51257">
    <property type="entry name" value="PROKAR_LIPOPROTEIN"/>
    <property type="match status" value="1"/>
</dbReference>
<reference evidence="3 4" key="1">
    <citation type="submission" date="2018-07" db="EMBL/GenBank/DDBJ databases">
        <title>Microbacterium endoborsara sp. nov., a novel actinobacterium isolated from Borszczowia aralocaspica.</title>
        <authorList>
            <person name="An D."/>
        </authorList>
    </citation>
    <scope>NUCLEOTIDE SEQUENCE [LARGE SCALE GENOMIC DNA]</scope>
    <source>
        <strain evidence="3 4">C1.15228</strain>
    </source>
</reference>
<keyword evidence="2" id="KW-0732">Signal</keyword>
<evidence type="ECO:0000256" key="1">
    <source>
        <dbReference type="SAM" id="MobiDB-lite"/>
    </source>
</evidence>
<feature type="compositionally biased region" description="Polar residues" evidence="1">
    <location>
        <begin position="27"/>
        <end position="48"/>
    </location>
</feature>
<keyword evidence="4" id="KW-1185">Reference proteome</keyword>
<evidence type="ECO:0000313" key="3">
    <source>
        <dbReference type="EMBL" id="RCK60133.1"/>
    </source>
</evidence>
<name>A0A367Y2N2_9MICO</name>
<protein>
    <submittedName>
        <fullName evidence="3">Uncharacterized protein</fullName>
    </submittedName>
</protein>